<reference evidence="2 3" key="1">
    <citation type="submission" date="2018-05" db="EMBL/GenBank/DDBJ databases">
        <title>Complete genome sequence of Arcticibacterium luteifluviistationis SM1504T, a cytophagaceae bacterium isolated from Arctic surface seawater.</title>
        <authorList>
            <person name="Li Y."/>
            <person name="Qin Q.-L."/>
        </authorList>
    </citation>
    <scope>NUCLEOTIDE SEQUENCE [LARGE SCALE GENOMIC DNA]</scope>
    <source>
        <strain evidence="2 3">SM1504</strain>
    </source>
</reference>
<dbReference type="AlphaFoldDB" id="A0A2Z4GAL0"/>
<feature type="transmembrane region" description="Helical" evidence="1">
    <location>
        <begin position="346"/>
        <end position="366"/>
    </location>
</feature>
<gene>
    <name evidence="2" type="ORF">DJ013_08660</name>
</gene>
<feature type="transmembrane region" description="Helical" evidence="1">
    <location>
        <begin position="259"/>
        <end position="278"/>
    </location>
</feature>
<keyword evidence="1" id="KW-0472">Membrane</keyword>
<feature type="transmembrane region" description="Helical" evidence="1">
    <location>
        <begin position="85"/>
        <end position="103"/>
    </location>
</feature>
<dbReference type="RefSeq" id="WP_111371370.1">
    <property type="nucleotide sequence ID" value="NZ_CP029480.1"/>
</dbReference>
<organism evidence="2 3">
    <name type="scientific">Arcticibacterium luteifluviistationis</name>
    <dbReference type="NCBI Taxonomy" id="1784714"/>
    <lineage>
        <taxon>Bacteria</taxon>
        <taxon>Pseudomonadati</taxon>
        <taxon>Bacteroidota</taxon>
        <taxon>Cytophagia</taxon>
        <taxon>Cytophagales</taxon>
        <taxon>Leadbetterellaceae</taxon>
        <taxon>Arcticibacterium</taxon>
    </lineage>
</organism>
<name>A0A2Z4GAL0_9BACT</name>
<evidence type="ECO:0008006" key="4">
    <source>
        <dbReference type="Google" id="ProtNLM"/>
    </source>
</evidence>
<protein>
    <recommendedName>
        <fullName evidence="4">Glycosyltransferase RgtA/B/C/D-like domain-containing protein</fullName>
    </recommendedName>
</protein>
<feature type="transmembrane region" description="Helical" evidence="1">
    <location>
        <begin position="9"/>
        <end position="26"/>
    </location>
</feature>
<dbReference type="OrthoDB" id="936260at2"/>
<proteinExistence type="predicted"/>
<evidence type="ECO:0000256" key="1">
    <source>
        <dbReference type="SAM" id="Phobius"/>
    </source>
</evidence>
<feature type="transmembrane region" description="Helical" evidence="1">
    <location>
        <begin position="202"/>
        <end position="221"/>
    </location>
</feature>
<keyword evidence="3" id="KW-1185">Reference proteome</keyword>
<feature type="transmembrane region" description="Helical" evidence="1">
    <location>
        <begin position="110"/>
        <end position="126"/>
    </location>
</feature>
<feature type="transmembrane region" description="Helical" evidence="1">
    <location>
        <begin position="290"/>
        <end position="308"/>
    </location>
</feature>
<feature type="transmembrane region" description="Helical" evidence="1">
    <location>
        <begin position="320"/>
        <end position="339"/>
    </location>
</feature>
<keyword evidence="1" id="KW-1133">Transmembrane helix</keyword>
<dbReference type="EMBL" id="CP029480">
    <property type="protein sequence ID" value="AWV98237.1"/>
    <property type="molecule type" value="Genomic_DNA"/>
</dbReference>
<accession>A0A2Z4GAL0</accession>
<dbReference type="Proteomes" id="UP000249873">
    <property type="component" value="Chromosome"/>
</dbReference>
<keyword evidence="1" id="KW-0812">Transmembrane</keyword>
<evidence type="ECO:0000313" key="3">
    <source>
        <dbReference type="Proteomes" id="UP000249873"/>
    </source>
</evidence>
<evidence type="ECO:0000313" key="2">
    <source>
        <dbReference type="EMBL" id="AWV98237.1"/>
    </source>
</evidence>
<dbReference type="KEGG" id="als:DJ013_08660"/>
<feature type="transmembrane region" description="Helical" evidence="1">
    <location>
        <begin position="166"/>
        <end position="196"/>
    </location>
</feature>
<feature type="transmembrane region" description="Helical" evidence="1">
    <location>
        <begin position="233"/>
        <end position="253"/>
    </location>
</feature>
<feature type="transmembrane region" description="Helical" evidence="1">
    <location>
        <begin position="132"/>
        <end position="154"/>
    </location>
</feature>
<sequence length="516" mass="59618">MNETAKNRAVYAIITLLILGSVWMVLKFGVNVPHWDDHAIRVLIDEFSWSKIGGLFKFHNEHRIWLTRTVTLIYESISGDTNFKFMMYFGQFGLVALMLLYILLARHFKLNSLSLLFLALFIFNFSTVENSLWGMAAIQNHCILFFAIGSLCFLSTSYFNEKTSFIAAIIFSILALLTSGNAVLIAPIGLAILFFLGRKKQMLIWLGVHTLVFAIYFIGFEKSVSERPHIEDFFLNFLALNGSHFYPILDTIFNTKLAYIFGLLNILFGLWVIFRLFFSKDTNEKTLNFLAIQAFFLGTLALVAIGRNDYQVETLLSSKYKIYSFLIFGTNILFGWQFYKSQKWKYALAAIAVFLFLNAQVSYLGLLRSTHMERVAYTINLKHEQRHLKKTAYHLPTFNFEKSLSIDMAEIDPSKIDSIAFEGNHLLFFENNLQKFHDNYIWLKSKDSEYLLPLRLVKGSLFGTVEGIAYLERRNFKTDVYQTYLLEVSDNKAELFDAVKTLKIEGIPYTEAPKNW</sequence>